<feature type="transmembrane region" description="Helical" evidence="7">
    <location>
        <begin position="321"/>
        <end position="339"/>
    </location>
</feature>
<dbReference type="Pfam" id="PF07690">
    <property type="entry name" value="MFS_1"/>
    <property type="match status" value="1"/>
</dbReference>
<protein>
    <submittedName>
        <fullName evidence="9">MFS transporter</fullName>
    </submittedName>
</protein>
<accession>A0ABV5USY4</accession>
<feature type="transmembrane region" description="Helical" evidence="7">
    <location>
        <begin position="64"/>
        <end position="88"/>
    </location>
</feature>
<evidence type="ECO:0000256" key="7">
    <source>
        <dbReference type="SAM" id="Phobius"/>
    </source>
</evidence>
<evidence type="ECO:0000256" key="5">
    <source>
        <dbReference type="ARBA" id="ARBA00022989"/>
    </source>
</evidence>
<feature type="transmembrane region" description="Helical" evidence="7">
    <location>
        <begin position="382"/>
        <end position="400"/>
    </location>
</feature>
<comment type="caution">
    <text evidence="9">The sequence shown here is derived from an EMBL/GenBank/DDBJ whole genome shotgun (WGS) entry which is preliminary data.</text>
</comment>
<evidence type="ECO:0000256" key="4">
    <source>
        <dbReference type="ARBA" id="ARBA00022692"/>
    </source>
</evidence>
<dbReference type="InterPro" id="IPR005829">
    <property type="entry name" value="Sugar_transporter_CS"/>
</dbReference>
<dbReference type="RefSeq" id="WP_345035134.1">
    <property type="nucleotide sequence ID" value="NZ_BAABED010000001.1"/>
</dbReference>
<feature type="transmembrane region" description="Helical" evidence="7">
    <location>
        <begin position="200"/>
        <end position="220"/>
    </location>
</feature>
<name>A0ABV5USY4_9MICC</name>
<dbReference type="Gene3D" id="1.20.1250.20">
    <property type="entry name" value="MFS general substrate transporter like domains"/>
    <property type="match status" value="1"/>
</dbReference>
<keyword evidence="4 7" id="KW-0812">Transmembrane</keyword>
<feature type="transmembrane region" description="Helical" evidence="7">
    <location>
        <begin position="345"/>
        <end position="370"/>
    </location>
</feature>
<dbReference type="InterPro" id="IPR011701">
    <property type="entry name" value="MFS"/>
</dbReference>
<comment type="subcellular location">
    <subcellularLocation>
        <location evidence="1">Cell membrane</location>
        <topology evidence="1">Multi-pass membrane protein</topology>
    </subcellularLocation>
</comment>
<keyword evidence="3" id="KW-1003">Cell membrane</keyword>
<evidence type="ECO:0000259" key="8">
    <source>
        <dbReference type="PROSITE" id="PS50850"/>
    </source>
</evidence>
<feature type="transmembrane region" description="Helical" evidence="7">
    <location>
        <begin position="288"/>
        <end position="309"/>
    </location>
</feature>
<feature type="transmembrane region" description="Helical" evidence="7">
    <location>
        <begin position="29"/>
        <end position="52"/>
    </location>
</feature>
<dbReference type="PANTHER" id="PTHR43045:SF4">
    <property type="entry name" value="TRANSPORTER YDFJ-RELATED"/>
    <property type="match status" value="1"/>
</dbReference>
<evidence type="ECO:0000256" key="2">
    <source>
        <dbReference type="ARBA" id="ARBA00022448"/>
    </source>
</evidence>
<sequence>MTTIPSATMKSKDQEQASKRRGALRGGIFGYYVDQFDIFLPIITLAPAMSYFNGAGTSAENVALFSSLIFISTLVARPLGAAIFGHFADKTGRRLTTLIAIGGFGVATLLMALLPGFQTMGHFGLWALIVLRFIGGFFLGGEYSVAIPLAMEWAAKERRGPLSGMITSMASIANVTLALLTFGLLSFIPAAGPDSPYAVWGWRIPFIGGAILAFALFLYYRNNVHDTPGFETAEKAENPFKVLFKGVHRRSLIQIFILMTGMWILSNLSNAVLTGRLKSDAHIPDQTVSLIMSIAPLITAGCFIASGFISQKIGRRTFYRWYALLITLVAPAMYVLAMTVGNSNIMLTAVLAVLVQVTSLCVFAPVGAYLSERFPSSIRASGYGVGYSLAVILPAFYEFYIKGLGNIMPDRFAVASLICLAGVLVWIGATMGPETKDVNLADDASFTV</sequence>
<reference evidence="9 10" key="1">
    <citation type="submission" date="2024-09" db="EMBL/GenBank/DDBJ databases">
        <authorList>
            <person name="Sun Q."/>
            <person name="Mori K."/>
        </authorList>
    </citation>
    <scope>NUCLEOTIDE SEQUENCE [LARGE SCALE GENOMIC DNA]</scope>
    <source>
        <strain evidence="9 10">JCM 13519</strain>
    </source>
</reference>
<keyword evidence="5 7" id="KW-1133">Transmembrane helix</keyword>
<dbReference type="InterPro" id="IPR036259">
    <property type="entry name" value="MFS_trans_sf"/>
</dbReference>
<dbReference type="Proteomes" id="UP001589536">
    <property type="component" value="Unassembled WGS sequence"/>
</dbReference>
<evidence type="ECO:0000256" key="3">
    <source>
        <dbReference type="ARBA" id="ARBA00022475"/>
    </source>
</evidence>
<evidence type="ECO:0000256" key="1">
    <source>
        <dbReference type="ARBA" id="ARBA00004651"/>
    </source>
</evidence>
<organism evidence="9 10">
    <name type="scientific">Arthrobacter methylotrophus</name>
    <dbReference type="NCBI Taxonomy" id="121291"/>
    <lineage>
        <taxon>Bacteria</taxon>
        <taxon>Bacillati</taxon>
        <taxon>Actinomycetota</taxon>
        <taxon>Actinomycetes</taxon>
        <taxon>Micrococcales</taxon>
        <taxon>Micrococcaceae</taxon>
        <taxon>Arthrobacter</taxon>
    </lineage>
</organism>
<dbReference type="PROSITE" id="PS00217">
    <property type="entry name" value="SUGAR_TRANSPORT_2"/>
    <property type="match status" value="1"/>
</dbReference>
<keyword evidence="6 7" id="KW-0472">Membrane</keyword>
<feature type="transmembrane region" description="Helical" evidence="7">
    <location>
        <begin position="95"/>
        <end position="117"/>
    </location>
</feature>
<dbReference type="SUPFAM" id="SSF103473">
    <property type="entry name" value="MFS general substrate transporter"/>
    <property type="match status" value="1"/>
</dbReference>
<keyword evidence="2" id="KW-0813">Transport</keyword>
<feature type="transmembrane region" description="Helical" evidence="7">
    <location>
        <begin position="412"/>
        <end position="429"/>
    </location>
</feature>
<feature type="transmembrane region" description="Helical" evidence="7">
    <location>
        <begin position="251"/>
        <end position="268"/>
    </location>
</feature>
<feature type="transmembrane region" description="Helical" evidence="7">
    <location>
        <begin position="123"/>
        <end position="150"/>
    </location>
</feature>
<evidence type="ECO:0000256" key="6">
    <source>
        <dbReference type="ARBA" id="ARBA00023136"/>
    </source>
</evidence>
<feature type="transmembrane region" description="Helical" evidence="7">
    <location>
        <begin position="162"/>
        <end position="188"/>
    </location>
</feature>
<keyword evidence="10" id="KW-1185">Reference proteome</keyword>
<dbReference type="EMBL" id="JBHMBH010000029">
    <property type="protein sequence ID" value="MFB9715304.1"/>
    <property type="molecule type" value="Genomic_DNA"/>
</dbReference>
<feature type="domain" description="Major facilitator superfamily (MFS) profile" evidence="8">
    <location>
        <begin position="23"/>
        <end position="434"/>
    </location>
</feature>
<dbReference type="PANTHER" id="PTHR43045">
    <property type="entry name" value="SHIKIMATE TRANSPORTER"/>
    <property type="match status" value="1"/>
</dbReference>
<evidence type="ECO:0000313" key="10">
    <source>
        <dbReference type="Proteomes" id="UP001589536"/>
    </source>
</evidence>
<gene>
    <name evidence="9" type="ORF">ACFFPI_14395</name>
</gene>
<dbReference type="PROSITE" id="PS50850">
    <property type="entry name" value="MFS"/>
    <property type="match status" value="1"/>
</dbReference>
<evidence type="ECO:0000313" key="9">
    <source>
        <dbReference type="EMBL" id="MFB9715304.1"/>
    </source>
</evidence>
<proteinExistence type="predicted"/>
<dbReference type="InterPro" id="IPR020846">
    <property type="entry name" value="MFS_dom"/>
</dbReference>